<dbReference type="AlphaFoldDB" id="R2RFR8"/>
<dbReference type="Proteomes" id="UP000013877">
    <property type="component" value="Unassembled WGS sequence"/>
</dbReference>
<name>R2RFR8_9ENTE</name>
<dbReference type="PATRIC" id="fig|1158602.3.peg.782"/>
<reference evidence="1 3" key="1">
    <citation type="submission" date="2013-02" db="EMBL/GenBank/DDBJ databases">
        <title>The Genome Sequence of Enterococcus raffinosus ATCC_49464.</title>
        <authorList>
            <consortium name="The Broad Institute Genome Sequencing Platform"/>
            <consortium name="The Broad Institute Genome Sequencing Center for Infectious Disease"/>
            <person name="Earl A.M."/>
            <person name="Gilmore M.S."/>
            <person name="Lebreton F."/>
            <person name="Walker B."/>
            <person name="Young S.K."/>
            <person name="Zeng Q."/>
            <person name="Gargeya S."/>
            <person name="Fitzgerald M."/>
            <person name="Haas B."/>
            <person name="Abouelleil A."/>
            <person name="Alvarado L."/>
            <person name="Arachchi H.M."/>
            <person name="Berlin A.M."/>
            <person name="Chapman S.B."/>
            <person name="Dewar J."/>
            <person name="Goldberg J."/>
            <person name="Griggs A."/>
            <person name="Gujja S."/>
            <person name="Hansen M."/>
            <person name="Howarth C."/>
            <person name="Imamovic A."/>
            <person name="Larimer J."/>
            <person name="McCowan C."/>
            <person name="Murphy C."/>
            <person name="Neiman D."/>
            <person name="Pearson M."/>
            <person name="Priest M."/>
            <person name="Roberts A."/>
            <person name="Saif S."/>
            <person name="Shea T."/>
            <person name="Sisk P."/>
            <person name="Sykes S."/>
            <person name="Wortman J."/>
            <person name="Nusbaum C."/>
            <person name="Birren B."/>
        </authorList>
    </citation>
    <scope>NUCLEOTIDE SEQUENCE [LARGE SCALE GENOMIC DNA]</scope>
    <source>
        <strain evidence="1 3">ATCC 49464</strain>
    </source>
</reference>
<sequence>MVSHFSTIGLPLKSNEEFMEYAKLVCESGERLAVGEAAYLKLELGEGVELWGQMNEANEIIGLNPHFKGTAVSNVCLTKKIENPAATDLDGQVYSEAESGEDEEITYPFVFDLPDMGLHELNFPTIKEVQLAAFAHELNIYTNEQTYKQAQEGEGGLNLATEFFIPSGLFSEEEAPFLPDSTAIFGGRVLTTKKITNPCTNEFFYYAKVKTLGREIDVVADPELVTEELMEGNIISGSFWLTGQIHND</sequence>
<dbReference type="EMBL" id="AJAL01000001">
    <property type="protein sequence ID" value="EOH82520.1"/>
    <property type="molecule type" value="Genomic_DNA"/>
</dbReference>
<dbReference type="RefSeq" id="WP_010744094.1">
    <property type="nucleotide sequence ID" value="NZ_ASWF01000002.1"/>
</dbReference>
<evidence type="ECO:0000313" key="3">
    <source>
        <dbReference type="Proteomes" id="UP000013877"/>
    </source>
</evidence>
<accession>R2RFR8</accession>
<dbReference type="EMBL" id="ASWF01000002">
    <property type="protein sequence ID" value="EOT77642.1"/>
    <property type="molecule type" value="Genomic_DNA"/>
</dbReference>
<organism evidence="1 3">
    <name type="scientific">Enterococcus raffinosus ATCC 49464</name>
    <dbReference type="NCBI Taxonomy" id="1158602"/>
    <lineage>
        <taxon>Bacteria</taxon>
        <taxon>Bacillati</taxon>
        <taxon>Bacillota</taxon>
        <taxon>Bacilli</taxon>
        <taxon>Lactobacillales</taxon>
        <taxon>Enterococcaceae</taxon>
        <taxon>Enterococcus</taxon>
    </lineage>
</organism>
<dbReference type="eggNOG" id="ENOG5032T83">
    <property type="taxonomic scope" value="Bacteria"/>
</dbReference>
<comment type="caution">
    <text evidence="1">The sequence shown here is derived from an EMBL/GenBank/DDBJ whole genome shotgun (WGS) entry which is preliminary data.</text>
</comment>
<gene>
    <name evidence="2" type="ORF">I590_01178</name>
    <name evidence="1" type="ORF">UAK_00757</name>
</gene>
<protein>
    <submittedName>
        <fullName evidence="1">Uncharacterized protein</fullName>
    </submittedName>
</protein>
<reference evidence="2 4" key="2">
    <citation type="submission" date="2013-03" db="EMBL/GenBank/DDBJ databases">
        <title>The Genome Sequence of Enterococcus raffinosus ATCC_49464 (PacBio/Illumina hybrid assembly).</title>
        <authorList>
            <consortium name="The Broad Institute Genomics Platform"/>
            <consortium name="The Broad Institute Genome Sequencing Center for Infectious Disease"/>
            <person name="Earl A."/>
            <person name="Russ C."/>
            <person name="Gilmore M."/>
            <person name="Surin D."/>
            <person name="Walker B."/>
            <person name="Young S."/>
            <person name="Zeng Q."/>
            <person name="Gargeya S."/>
            <person name="Fitzgerald M."/>
            <person name="Haas B."/>
            <person name="Abouelleil A."/>
            <person name="Allen A.W."/>
            <person name="Alvarado L."/>
            <person name="Arachchi H.M."/>
            <person name="Berlin A.M."/>
            <person name="Chapman S.B."/>
            <person name="Gainer-Dewar J."/>
            <person name="Goldberg J."/>
            <person name="Griggs A."/>
            <person name="Gujja S."/>
            <person name="Hansen M."/>
            <person name="Howarth C."/>
            <person name="Imamovic A."/>
            <person name="Ireland A."/>
            <person name="Larimer J."/>
            <person name="McCowan C."/>
            <person name="Murphy C."/>
            <person name="Pearson M."/>
            <person name="Poon T.W."/>
            <person name="Priest M."/>
            <person name="Roberts A."/>
            <person name="Saif S."/>
            <person name="Shea T."/>
            <person name="Sisk P."/>
            <person name="Sykes S."/>
            <person name="Wortman J."/>
            <person name="Nusbaum C."/>
            <person name="Birren B."/>
        </authorList>
    </citation>
    <scope>NUCLEOTIDE SEQUENCE [LARGE SCALE GENOMIC DNA]</scope>
    <source>
        <strain evidence="2 4">ATCC 49464</strain>
    </source>
</reference>
<keyword evidence="4" id="KW-1185">Reference proteome</keyword>
<dbReference type="Proteomes" id="UP000014158">
    <property type="component" value="Unassembled WGS sequence"/>
</dbReference>
<dbReference type="OrthoDB" id="666874at2"/>
<evidence type="ECO:0000313" key="1">
    <source>
        <dbReference type="EMBL" id="EOH82520.1"/>
    </source>
</evidence>
<evidence type="ECO:0000313" key="4">
    <source>
        <dbReference type="Proteomes" id="UP000014158"/>
    </source>
</evidence>
<proteinExistence type="predicted"/>
<evidence type="ECO:0000313" key="2">
    <source>
        <dbReference type="EMBL" id="EOT77642.1"/>
    </source>
</evidence>
<dbReference type="HOGENOM" id="CLU_091623_0_0_9"/>